<gene>
    <name evidence="10" type="ORF">GCM10022254_54930</name>
</gene>
<dbReference type="Pfam" id="PF04542">
    <property type="entry name" value="Sigma70_r2"/>
    <property type="match status" value="1"/>
</dbReference>
<dbReference type="PANTHER" id="PTHR43133">
    <property type="entry name" value="RNA POLYMERASE ECF-TYPE SIGMA FACTO"/>
    <property type="match status" value="1"/>
</dbReference>
<keyword evidence="3" id="KW-0731">Sigma factor</keyword>
<feature type="region of interest" description="Disordered" evidence="6">
    <location>
        <begin position="438"/>
        <end position="466"/>
    </location>
</feature>
<dbReference type="RefSeq" id="WP_344902074.1">
    <property type="nucleotide sequence ID" value="NZ_BAABAS010000020.1"/>
</dbReference>
<feature type="domain" description="Putative zinc-finger" evidence="9">
    <location>
        <begin position="208"/>
        <end position="241"/>
    </location>
</feature>
<organism evidence="10 11">
    <name type="scientific">Actinomadura meridiana</name>
    <dbReference type="NCBI Taxonomy" id="559626"/>
    <lineage>
        <taxon>Bacteria</taxon>
        <taxon>Bacillati</taxon>
        <taxon>Actinomycetota</taxon>
        <taxon>Actinomycetes</taxon>
        <taxon>Streptosporangiales</taxon>
        <taxon>Thermomonosporaceae</taxon>
        <taxon>Actinomadura</taxon>
    </lineage>
</organism>
<evidence type="ECO:0000313" key="10">
    <source>
        <dbReference type="EMBL" id="GAA4238542.1"/>
    </source>
</evidence>
<evidence type="ECO:0000313" key="11">
    <source>
        <dbReference type="Proteomes" id="UP001501710"/>
    </source>
</evidence>
<dbReference type="Gene3D" id="1.10.1740.10">
    <property type="match status" value="1"/>
</dbReference>
<feature type="domain" description="RNA polymerase sigma-70 region 2" evidence="8">
    <location>
        <begin position="44"/>
        <end position="111"/>
    </location>
</feature>
<feature type="region of interest" description="Disordered" evidence="6">
    <location>
        <begin position="1"/>
        <end position="25"/>
    </location>
</feature>
<dbReference type="Gene3D" id="1.10.10.10">
    <property type="entry name" value="Winged helix-like DNA-binding domain superfamily/Winged helix DNA-binding domain"/>
    <property type="match status" value="1"/>
</dbReference>
<dbReference type="Proteomes" id="UP001501710">
    <property type="component" value="Unassembled WGS sequence"/>
</dbReference>
<feature type="transmembrane region" description="Helical" evidence="7">
    <location>
        <begin position="295"/>
        <end position="316"/>
    </location>
</feature>
<dbReference type="InterPro" id="IPR027383">
    <property type="entry name" value="Znf_put"/>
</dbReference>
<evidence type="ECO:0000256" key="5">
    <source>
        <dbReference type="ARBA" id="ARBA00023163"/>
    </source>
</evidence>
<reference evidence="11" key="1">
    <citation type="journal article" date="2019" name="Int. J. Syst. Evol. Microbiol.">
        <title>The Global Catalogue of Microorganisms (GCM) 10K type strain sequencing project: providing services to taxonomists for standard genome sequencing and annotation.</title>
        <authorList>
            <consortium name="The Broad Institute Genomics Platform"/>
            <consortium name="The Broad Institute Genome Sequencing Center for Infectious Disease"/>
            <person name="Wu L."/>
            <person name="Ma J."/>
        </authorList>
    </citation>
    <scope>NUCLEOTIDE SEQUENCE [LARGE SCALE GENOMIC DNA]</scope>
    <source>
        <strain evidence="11">JCM 17440</strain>
    </source>
</reference>
<dbReference type="InterPro" id="IPR041916">
    <property type="entry name" value="Anti_sigma_zinc_sf"/>
</dbReference>
<dbReference type="InterPro" id="IPR007627">
    <property type="entry name" value="RNA_pol_sigma70_r2"/>
</dbReference>
<feature type="compositionally biased region" description="Pro residues" evidence="6">
    <location>
        <begin position="322"/>
        <end position="360"/>
    </location>
</feature>
<dbReference type="Gene3D" id="1.10.10.1320">
    <property type="entry name" value="Anti-sigma factor, zinc-finger domain"/>
    <property type="match status" value="1"/>
</dbReference>
<feature type="compositionally biased region" description="Basic residues" evidence="6">
    <location>
        <begin position="455"/>
        <end position="466"/>
    </location>
</feature>
<keyword evidence="11" id="KW-1185">Reference proteome</keyword>
<dbReference type="SUPFAM" id="SSF88659">
    <property type="entry name" value="Sigma3 and sigma4 domains of RNA polymerase sigma factors"/>
    <property type="match status" value="1"/>
</dbReference>
<protein>
    <recommendedName>
        <fullName evidence="12">Sigma-70 family RNA polymerase sigma factor</fullName>
    </recommendedName>
</protein>
<dbReference type="PANTHER" id="PTHR43133:SF8">
    <property type="entry name" value="RNA POLYMERASE SIGMA FACTOR HI_1459-RELATED"/>
    <property type="match status" value="1"/>
</dbReference>
<evidence type="ECO:0000259" key="9">
    <source>
        <dbReference type="Pfam" id="PF13490"/>
    </source>
</evidence>
<keyword evidence="2" id="KW-0805">Transcription regulation</keyword>
<dbReference type="InterPro" id="IPR036388">
    <property type="entry name" value="WH-like_DNA-bd_sf"/>
</dbReference>
<evidence type="ECO:0000256" key="1">
    <source>
        <dbReference type="ARBA" id="ARBA00010641"/>
    </source>
</evidence>
<evidence type="ECO:0000256" key="3">
    <source>
        <dbReference type="ARBA" id="ARBA00023082"/>
    </source>
</evidence>
<name>A0ABP8CF62_9ACTN</name>
<feature type="region of interest" description="Disordered" evidence="6">
    <location>
        <begin position="319"/>
        <end position="385"/>
    </location>
</feature>
<evidence type="ECO:0000256" key="4">
    <source>
        <dbReference type="ARBA" id="ARBA00023125"/>
    </source>
</evidence>
<keyword evidence="7" id="KW-1133">Transmembrane helix</keyword>
<keyword evidence="7" id="KW-0472">Membrane</keyword>
<dbReference type="InterPro" id="IPR014284">
    <property type="entry name" value="RNA_pol_sigma-70_dom"/>
</dbReference>
<keyword evidence="5" id="KW-0804">Transcription</keyword>
<sequence length="466" mass="50959">MEPPTGHDDAMDDPAPPEPSPREPGDAELIARVRAGDVAAYGILYERHLAAARGLAHQLAGRNGADDAVQDAFTKVLTIMRSGGGPDVAFRPYLLTVVRRAVYDRRRADRRVQPTDTIESYDPGVPFEDPAIAELELSMAARAYLSLPERWRTVLWHTEVENERPAQIAPLLGLTANGVAALAYRAREGLRQAYLTMHLRDIAPDDACRPALEKLSQYVRGALAQRDSHKVRRHLADCKRCKGVHAELIDLNGKIGGILGPLVVGASAARYATASKSGGAVRRAIRRVPKRQQQALAGGTAVVVAAAVALAFMLVSDKEPMRPAPRPPVAVRPVAPPPATPRPPAPSPPAPAPPSKPRPAPVHEPHRERPVKKPRLDPPRAVPPADFQGIQIHIEVETAWHHVDVRAKVRADVPRKVRVRAKVHVRIRAHDVPRGWPRSVPTHVQRPMTWTGGHGRLKARSWGPRH</sequence>
<comment type="similarity">
    <text evidence="1">Belongs to the sigma-70 factor family. ECF subfamily.</text>
</comment>
<accession>A0ABP8CF62</accession>
<evidence type="ECO:0000256" key="6">
    <source>
        <dbReference type="SAM" id="MobiDB-lite"/>
    </source>
</evidence>
<keyword evidence="4" id="KW-0238">DNA-binding</keyword>
<keyword evidence="7" id="KW-0812">Transmembrane</keyword>
<dbReference type="Pfam" id="PF13490">
    <property type="entry name" value="zf-HC2"/>
    <property type="match status" value="1"/>
</dbReference>
<dbReference type="EMBL" id="BAABAS010000020">
    <property type="protein sequence ID" value="GAA4238542.1"/>
    <property type="molecule type" value="Genomic_DNA"/>
</dbReference>
<evidence type="ECO:0000256" key="2">
    <source>
        <dbReference type="ARBA" id="ARBA00023015"/>
    </source>
</evidence>
<evidence type="ECO:0000256" key="7">
    <source>
        <dbReference type="SAM" id="Phobius"/>
    </source>
</evidence>
<comment type="caution">
    <text evidence="10">The sequence shown here is derived from an EMBL/GenBank/DDBJ whole genome shotgun (WGS) entry which is preliminary data.</text>
</comment>
<dbReference type="NCBIfam" id="TIGR02937">
    <property type="entry name" value="sigma70-ECF"/>
    <property type="match status" value="1"/>
</dbReference>
<dbReference type="InterPro" id="IPR039425">
    <property type="entry name" value="RNA_pol_sigma-70-like"/>
</dbReference>
<proteinExistence type="inferred from homology"/>
<dbReference type="SUPFAM" id="SSF88946">
    <property type="entry name" value="Sigma2 domain of RNA polymerase sigma factors"/>
    <property type="match status" value="1"/>
</dbReference>
<evidence type="ECO:0008006" key="12">
    <source>
        <dbReference type="Google" id="ProtNLM"/>
    </source>
</evidence>
<dbReference type="InterPro" id="IPR013324">
    <property type="entry name" value="RNA_pol_sigma_r3/r4-like"/>
</dbReference>
<dbReference type="InterPro" id="IPR013325">
    <property type="entry name" value="RNA_pol_sigma_r2"/>
</dbReference>
<evidence type="ECO:0000259" key="8">
    <source>
        <dbReference type="Pfam" id="PF04542"/>
    </source>
</evidence>